<dbReference type="PATRIC" id="fig|1196324.3.peg.904"/>
<dbReference type="InterPro" id="IPR006016">
    <property type="entry name" value="UspA"/>
</dbReference>
<name>I8AM93_9BACL</name>
<evidence type="ECO:0000313" key="4">
    <source>
        <dbReference type="Proteomes" id="UP000004080"/>
    </source>
</evidence>
<feature type="domain" description="UspA" evidence="2">
    <location>
        <begin position="4"/>
        <end position="145"/>
    </location>
</feature>
<dbReference type="PIRSF" id="PIRSF006276">
    <property type="entry name" value="UspA"/>
    <property type="match status" value="1"/>
</dbReference>
<evidence type="ECO:0000256" key="1">
    <source>
        <dbReference type="ARBA" id="ARBA00008791"/>
    </source>
</evidence>
<dbReference type="PRINTS" id="PR01438">
    <property type="entry name" value="UNVRSLSTRESS"/>
</dbReference>
<dbReference type="SUPFAM" id="SSF52402">
    <property type="entry name" value="Adenine nucleotide alpha hydrolases-like"/>
    <property type="match status" value="1"/>
</dbReference>
<dbReference type="eggNOG" id="COG0589">
    <property type="taxonomic scope" value="Bacteria"/>
</dbReference>
<reference evidence="3 4" key="1">
    <citation type="journal article" date="2012" name="J. Bacteriol.">
        <title>Genome of Bacillus macauensis ZFHKF-1, a Long-Chain-Forming Bacterium.</title>
        <authorList>
            <person name="Cai L."/>
            <person name="Zhang T."/>
        </authorList>
    </citation>
    <scope>NUCLEOTIDE SEQUENCE [LARGE SCALE GENOMIC DNA]</scope>
    <source>
        <strain evidence="3 4">ZFHKF-1</strain>
    </source>
</reference>
<dbReference type="STRING" id="1196324.A374_04449"/>
<dbReference type="RefSeq" id="WP_007200989.1">
    <property type="nucleotide sequence ID" value="NZ_AKKV01000020.1"/>
</dbReference>
<dbReference type="PANTHER" id="PTHR46268:SF6">
    <property type="entry name" value="UNIVERSAL STRESS PROTEIN UP12"/>
    <property type="match status" value="1"/>
</dbReference>
<dbReference type="InterPro" id="IPR014729">
    <property type="entry name" value="Rossmann-like_a/b/a_fold"/>
</dbReference>
<dbReference type="CDD" id="cd00293">
    <property type="entry name" value="USP-like"/>
    <property type="match status" value="1"/>
</dbReference>
<protein>
    <submittedName>
        <fullName evidence="3">Nucleotide-binding protein, UspA family</fullName>
    </submittedName>
</protein>
<proteinExistence type="inferred from homology"/>
<dbReference type="Pfam" id="PF00582">
    <property type="entry name" value="Usp"/>
    <property type="match status" value="1"/>
</dbReference>
<dbReference type="Proteomes" id="UP000004080">
    <property type="component" value="Unassembled WGS sequence"/>
</dbReference>
<dbReference type="PANTHER" id="PTHR46268">
    <property type="entry name" value="STRESS RESPONSE PROTEIN NHAX"/>
    <property type="match status" value="1"/>
</dbReference>
<keyword evidence="4" id="KW-1185">Reference proteome</keyword>
<accession>I8AM93</accession>
<evidence type="ECO:0000259" key="2">
    <source>
        <dbReference type="Pfam" id="PF00582"/>
    </source>
</evidence>
<dbReference type="Gene3D" id="3.40.50.620">
    <property type="entry name" value="HUPs"/>
    <property type="match status" value="1"/>
</dbReference>
<evidence type="ECO:0000313" key="3">
    <source>
        <dbReference type="EMBL" id="EIT86794.1"/>
    </source>
</evidence>
<dbReference type="InterPro" id="IPR006015">
    <property type="entry name" value="Universal_stress_UspA"/>
</dbReference>
<comment type="similarity">
    <text evidence="1">Belongs to the universal stress protein A family.</text>
</comment>
<sequence>MLQYKRILVGVDGSQSAKIAFQRAITLAKEGEIELFIAHISEEPMPTPTPLDIDASMIQYVGQQNTNEHLLQRYEEELQTAGITQYRLLNNAGSPKNELLSFASMHNVDLIICGATGMSTVERLFIGSVSEYVMRHATCDVLIARTPERKTEATGASIKSTTYTSNM</sequence>
<dbReference type="EMBL" id="AKKV01000020">
    <property type="protein sequence ID" value="EIT86794.1"/>
    <property type="molecule type" value="Genomic_DNA"/>
</dbReference>
<organism evidence="3 4">
    <name type="scientific">Fictibacillus macauensis ZFHKF-1</name>
    <dbReference type="NCBI Taxonomy" id="1196324"/>
    <lineage>
        <taxon>Bacteria</taxon>
        <taxon>Bacillati</taxon>
        <taxon>Bacillota</taxon>
        <taxon>Bacilli</taxon>
        <taxon>Bacillales</taxon>
        <taxon>Fictibacillaceae</taxon>
        <taxon>Fictibacillus</taxon>
    </lineage>
</organism>
<dbReference type="AlphaFoldDB" id="I8AM93"/>
<gene>
    <name evidence="3" type="ORF">A374_04449</name>
</gene>
<comment type="caution">
    <text evidence="3">The sequence shown here is derived from an EMBL/GenBank/DDBJ whole genome shotgun (WGS) entry which is preliminary data.</text>
</comment>